<dbReference type="InterPro" id="IPR020481">
    <property type="entry name" value="Intracell_prot_inh_BsuPI"/>
</dbReference>
<evidence type="ECO:0000259" key="3">
    <source>
        <dbReference type="Pfam" id="PF12690"/>
    </source>
</evidence>
<sequence length="274" mass="30499">MRGKWLVLWLSFVLLAGCFQATSPSQPTSTNDVQLGQILVIAEKNGTVKFDLKLRNKGKKDVRLTFSDEPVSFVILQKGTEIAHVEVDSVPKETREVMLAPSEQVQWRGVWDLQAKGRHVPAGTYEVEVKLLPEKINGEAPRSHQFLAKGTFEVHAAPTLDRKPVKPGPKLENAAFRQLRVVGGEGTYRVTGEARVLEGVFNYAVTDGHRYLKRGPVQVKGGAPSWTPFTLEISIPRDQLPSNGTLVLELYEESPKDGSRIHQIEIMLGVFRPQ</sequence>
<proteinExistence type="predicted"/>
<evidence type="ECO:0000259" key="2">
    <source>
        <dbReference type="Pfam" id="PF10648"/>
    </source>
</evidence>
<feature type="signal peptide" evidence="1">
    <location>
        <begin position="1"/>
        <end position="21"/>
    </location>
</feature>
<organism evidence="4 5">
    <name type="scientific">Polycladomyces abyssicola</name>
    <dbReference type="NCBI Taxonomy" id="1125966"/>
    <lineage>
        <taxon>Bacteria</taxon>
        <taxon>Bacillati</taxon>
        <taxon>Bacillota</taxon>
        <taxon>Bacilli</taxon>
        <taxon>Bacillales</taxon>
        <taxon>Thermoactinomycetaceae</taxon>
        <taxon>Polycladomyces</taxon>
    </lineage>
</organism>
<keyword evidence="5" id="KW-1185">Reference proteome</keyword>
<feature type="domain" description="Bacterial spore germination immunoglobulin-like" evidence="2">
    <location>
        <begin position="186"/>
        <end position="259"/>
    </location>
</feature>
<dbReference type="KEGG" id="pabs:JIR001_07600"/>
<reference evidence="4" key="1">
    <citation type="journal article" date="2013" name="Int. J. Syst. Evol. Microbiol.">
        <title>Polycladomyces abyssicola gen. nov., sp. nov., a thermophilic filamentous bacterium isolated from hemipelagic sediment.</title>
        <authorList>
            <person name="Tsubouchi T."/>
            <person name="Shimane Y."/>
            <person name="Mori K."/>
            <person name="Usui K."/>
            <person name="Hiraki T."/>
            <person name="Tame A."/>
            <person name="Uematsu K."/>
            <person name="Maruyama T."/>
            <person name="Hatada Y."/>
        </authorList>
    </citation>
    <scope>NUCLEOTIDE SEQUENCE</scope>
    <source>
        <strain evidence="4">JIR-001</strain>
    </source>
</reference>
<accession>A0A8D5UFC4</accession>
<dbReference type="PROSITE" id="PS51257">
    <property type="entry name" value="PROKAR_LIPOPROTEIN"/>
    <property type="match status" value="1"/>
</dbReference>
<dbReference type="Pfam" id="PF12690">
    <property type="entry name" value="BsuPI"/>
    <property type="match status" value="1"/>
</dbReference>
<feature type="chain" id="PRO_5034565316" evidence="1">
    <location>
        <begin position="22"/>
        <end position="274"/>
    </location>
</feature>
<dbReference type="EMBL" id="AP024601">
    <property type="protein sequence ID" value="BCU80977.1"/>
    <property type="molecule type" value="Genomic_DNA"/>
</dbReference>
<dbReference type="Proteomes" id="UP000677436">
    <property type="component" value="Chromosome"/>
</dbReference>
<dbReference type="RefSeq" id="WP_212774273.1">
    <property type="nucleotide sequence ID" value="NZ_AP024601.1"/>
</dbReference>
<dbReference type="InterPro" id="IPR038144">
    <property type="entry name" value="IPI"/>
</dbReference>
<gene>
    <name evidence="4" type="ORF">JIR001_07600</name>
</gene>
<evidence type="ECO:0000256" key="1">
    <source>
        <dbReference type="SAM" id="SignalP"/>
    </source>
</evidence>
<dbReference type="Gene3D" id="2.60.40.2360">
    <property type="entry name" value="Intracellular proteinase inhibitor BsuPI"/>
    <property type="match status" value="1"/>
</dbReference>
<feature type="domain" description="Intracellular proteinase inhibitor BsuPI" evidence="3">
    <location>
        <begin position="42"/>
        <end position="132"/>
    </location>
</feature>
<evidence type="ECO:0000313" key="4">
    <source>
        <dbReference type="EMBL" id="BCU80977.1"/>
    </source>
</evidence>
<name>A0A8D5UFC4_9BACL</name>
<dbReference type="Pfam" id="PF10648">
    <property type="entry name" value="Gmad2"/>
    <property type="match status" value="1"/>
</dbReference>
<dbReference type="InterPro" id="IPR018911">
    <property type="entry name" value="Gmad2_Ig-like_dom"/>
</dbReference>
<protein>
    <submittedName>
        <fullName evidence="4">Uncharacterized protein</fullName>
    </submittedName>
</protein>
<evidence type="ECO:0000313" key="5">
    <source>
        <dbReference type="Proteomes" id="UP000677436"/>
    </source>
</evidence>
<dbReference type="AlphaFoldDB" id="A0A8D5UFC4"/>
<keyword evidence="1" id="KW-0732">Signal</keyword>
<reference evidence="4" key="2">
    <citation type="journal article" date="2021" name="Microbiol. Resour. Announc.">
        <title>Complete Genome Sequence of Polycladomyces abyssicola JIR-001T, Isolated from Hemipelagic Sediment in Deep Seawater.</title>
        <authorList>
            <person name="Tsubouchi T."/>
            <person name="Kaneko Y."/>
        </authorList>
    </citation>
    <scope>NUCLEOTIDE SEQUENCE</scope>
    <source>
        <strain evidence="4">JIR-001</strain>
    </source>
</reference>